<dbReference type="EMBL" id="MWWQ01000014">
    <property type="protein sequence ID" value="OZG49651.1"/>
    <property type="molecule type" value="Genomic_DNA"/>
</dbReference>
<accession>A0A261ES32</accession>
<evidence type="ECO:0000313" key="2">
    <source>
        <dbReference type="Proteomes" id="UP000216454"/>
    </source>
</evidence>
<keyword evidence="2" id="KW-1185">Reference proteome</keyword>
<dbReference type="RefSeq" id="WP_094691770.1">
    <property type="nucleotide sequence ID" value="NZ_MWWQ01000014.1"/>
</dbReference>
<sequence length="111" mass="12997">MKRESHAEFVEDLHNEGFAIQYKDQKWFLDCGMAYREGDDKEHPEPHIQTNVWGLTDNVADKYFTYVGATDEECFENFINGFRELDGKTIFEAEPELEIVQPTTELEDIDD</sequence>
<dbReference type="OrthoDB" id="3243619at2"/>
<evidence type="ECO:0000313" key="1">
    <source>
        <dbReference type="EMBL" id="OZG49651.1"/>
    </source>
</evidence>
<reference evidence="1 2" key="1">
    <citation type="journal article" date="2017" name="BMC Genomics">
        <title>Comparative genomic and phylogenomic analyses of the Bifidobacteriaceae family.</title>
        <authorList>
            <person name="Lugli G.A."/>
            <person name="Milani C."/>
            <person name="Turroni F."/>
            <person name="Duranti S."/>
            <person name="Mancabelli L."/>
            <person name="Mangifesta M."/>
            <person name="Ferrario C."/>
            <person name="Modesto M."/>
            <person name="Mattarelli P."/>
            <person name="Jiri K."/>
            <person name="van Sinderen D."/>
            <person name="Ventura M."/>
        </authorList>
    </citation>
    <scope>NUCLEOTIDE SEQUENCE [LARGE SCALE GENOMIC DNA]</scope>
    <source>
        <strain evidence="1 2">DSM 24744</strain>
    </source>
</reference>
<comment type="caution">
    <text evidence="1">The sequence shown here is derived from an EMBL/GenBank/DDBJ whole genome shotgun (WGS) entry which is preliminary data.</text>
</comment>
<name>A0A261ES32_9BIFI</name>
<dbReference type="AlphaFoldDB" id="A0A261ES32"/>
<proteinExistence type="predicted"/>
<dbReference type="Proteomes" id="UP000216454">
    <property type="component" value="Unassembled WGS sequence"/>
</dbReference>
<protein>
    <submittedName>
        <fullName evidence="1">Uncharacterized protein</fullName>
    </submittedName>
</protein>
<organism evidence="1 2">
    <name type="scientific">Pseudoscardovia suis</name>
    <dbReference type="NCBI Taxonomy" id="987063"/>
    <lineage>
        <taxon>Bacteria</taxon>
        <taxon>Bacillati</taxon>
        <taxon>Actinomycetota</taxon>
        <taxon>Actinomycetes</taxon>
        <taxon>Bifidobacteriales</taxon>
        <taxon>Bifidobacteriaceae</taxon>
        <taxon>Pseudoscardovia</taxon>
    </lineage>
</organism>
<gene>
    <name evidence="1" type="ORF">PSSU_1475</name>
</gene>